<dbReference type="GO" id="GO:0003677">
    <property type="term" value="F:DNA binding"/>
    <property type="evidence" value="ECO:0007669"/>
    <property type="project" value="UniProtKB-KW"/>
</dbReference>
<dbReference type="SUPFAM" id="SSF101936">
    <property type="entry name" value="DNA-binding pseudobarrel domain"/>
    <property type="match status" value="2"/>
</dbReference>
<comment type="caution">
    <text evidence="7">The sequence shown here is derived from an EMBL/GenBank/DDBJ whole genome shotgun (WGS) entry which is preliminary data.</text>
</comment>
<evidence type="ECO:0000313" key="7">
    <source>
        <dbReference type="EMBL" id="KAF5779604.1"/>
    </source>
</evidence>
<dbReference type="PANTHER" id="PTHR31920">
    <property type="entry name" value="B3 DOMAIN-CONTAINING"/>
    <property type="match status" value="1"/>
</dbReference>
<evidence type="ECO:0000256" key="3">
    <source>
        <dbReference type="ARBA" id="ARBA00023125"/>
    </source>
</evidence>
<sequence length="239" mass="28110">MCIFFHVIFFDKMVKLLQSLPPEYVTMHLVNKIRNNPIIRSANGGYSWRLKIKQIGDDYCFVNGWNNVVKDIQLGFGDFLLFKLVDQSTFRMSIYSPDGCEKILQPKTDQNGCEKILTTNILHDDDDDPSFVSTFTKSHLKRLRFTKEFEEAVGIDGERTMTVKNLDGEKWVMDLKLDKSFKTKRYLLSTGWCNFWRENYLSEGDELLFKYIRREDTLLLAKVTKKNITKRRDKGCERD</sequence>
<evidence type="ECO:0000256" key="5">
    <source>
        <dbReference type="ARBA" id="ARBA00023242"/>
    </source>
</evidence>
<dbReference type="PROSITE" id="PS50863">
    <property type="entry name" value="B3"/>
    <property type="match status" value="2"/>
</dbReference>
<evidence type="ECO:0000256" key="1">
    <source>
        <dbReference type="ARBA" id="ARBA00004123"/>
    </source>
</evidence>
<reference evidence="7" key="1">
    <citation type="journal article" date="2017" name="Nature">
        <title>The sunflower genome provides insights into oil metabolism, flowering and Asterid evolution.</title>
        <authorList>
            <person name="Badouin H."/>
            <person name="Gouzy J."/>
            <person name="Grassa C.J."/>
            <person name="Murat F."/>
            <person name="Staton S.E."/>
            <person name="Cottret L."/>
            <person name="Lelandais-Briere C."/>
            <person name="Owens G.L."/>
            <person name="Carrere S."/>
            <person name="Mayjonade B."/>
            <person name="Legrand L."/>
            <person name="Gill N."/>
            <person name="Kane N.C."/>
            <person name="Bowers J.E."/>
            <person name="Hubner S."/>
            <person name="Bellec A."/>
            <person name="Berard A."/>
            <person name="Berges H."/>
            <person name="Blanchet N."/>
            <person name="Boniface M.C."/>
            <person name="Brunel D."/>
            <person name="Catrice O."/>
            <person name="Chaidir N."/>
            <person name="Claudel C."/>
            <person name="Donnadieu C."/>
            <person name="Faraut T."/>
            <person name="Fievet G."/>
            <person name="Helmstetter N."/>
            <person name="King M."/>
            <person name="Knapp S.J."/>
            <person name="Lai Z."/>
            <person name="Le Paslier M.C."/>
            <person name="Lippi Y."/>
            <person name="Lorenzon L."/>
            <person name="Mandel J.R."/>
            <person name="Marage G."/>
            <person name="Marchand G."/>
            <person name="Marquand E."/>
            <person name="Bret-Mestries E."/>
            <person name="Morien E."/>
            <person name="Nambeesan S."/>
            <person name="Nguyen T."/>
            <person name="Pegot-Espagnet P."/>
            <person name="Pouilly N."/>
            <person name="Raftis F."/>
            <person name="Sallet E."/>
            <person name="Schiex T."/>
            <person name="Thomas J."/>
            <person name="Vandecasteele C."/>
            <person name="Vares D."/>
            <person name="Vear F."/>
            <person name="Vautrin S."/>
            <person name="Crespi M."/>
            <person name="Mangin B."/>
            <person name="Burke J.M."/>
            <person name="Salse J."/>
            <person name="Munos S."/>
            <person name="Vincourt P."/>
            <person name="Rieseberg L.H."/>
            <person name="Langlade N.B."/>
        </authorList>
    </citation>
    <scope>NUCLEOTIDE SEQUENCE</scope>
    <source>
        <tissue evidence="7">Leaves</tissue>
    </source>
</reference>
<keyword evidence="4" id="KW-0804">Transcription</keyword>
<keyword evidence="2" id="KW-0805">Transcription regulation</keyword>
<dbReference type="AlphaFoldDB" id="A0A9K3HJQ0"/>
<dbReference type="InterPro" id="IPR015300">
    <property type="entry name" value="DNA-bd_pseudobarrel_sf"/>
</dbReference>
<gene>
    <name evidence="7" type="ORF">HanXRQr2_Chr12g0561501</name>
</gene>
<dbReference type="Pfam" id="PF02362">
    <property type="entry name" value="B3"/>
    <property type="match status" value="2"/>
</dbReference>
<accession>A0A9K3HJQ0</accession>
<evidence type="ECO:0000256" key="4">
    <source>
        <dbReference type="ARBA" id="ARBA00023163"/>
    </source>
</evidence>
<dbReference type="InterPro" id="IPR050655">
    <property type="entry name" value="Plant_B3_domain"/>
</dbReference>
<protein>
    <submittedName>
        <fullName evidence="7">Transcription factor B3-Domain family</fullName>
    </submittedName>
</protein>
<dbReference type="SMART" id="SM01019">
    <property type="entry name" value="B3"/>
    <property type="match status" value="2"/>
</dbReference>
<comment type="subcellular location">
    <subcellularLocation>
        <location evidence="1">Nucleus</location>
    </subcellularLocation>
</comment>
<evidence type="ECO:0000259" key="6">
    <source>
        <dbReference type="PROSITE" id="PS50863"/>
    </source>
</evidence>
<evidence type="ECO:0000313" key="8">
    <source>
        <dbReference type="Proteomes" id="UP000215914"/>
    </source>
</evidence>
<reference evidence="7" key="2">
    <citation type="submission" date="2020-06" db="EMBL/GenBank/DDBJ databases">
        <title>Helianthus annuus Genome sequencing and assembly Release 2.</title>
        <authorList>
            <person name="Gouzy J."/>
            <person name="Langlade N."/>
            <person name="Munos S."/>
        </authorList>
    </citation>
    <scope>NUCLEOTIDE SEQUENCE</scope>
    <source>
        <tissue evidence="7">Leaves</tissue>
    </source>
</reference>
<dbReference type="CDD" id="cd10017">
    <property type="entry name" value="B3_DNA"/>
    <property type="match status" value="2"/>
</dbReference>
<dbReference type="Gene3D" id="2.40.330.10">
    <property type="entry name" value="DNA-binding pseudobarrel domain"/>
    <property type="match status" value="2"/>
</dbReference>
<keyword evidence="5" id="KW-0539">Nucleus</keyword>
<dbReference type="EMBL" id="MNCJ02000327">
    <property type="protein sequence ID" value="KAF5779604.1"/>
    <property type="molecule type" value="Genomic_DNA"/>
</dbReference>
<keyword evidence="8" id="KW-1185">Reference proteome</keyword>
<dbReference type="GO" id="GO:0005634">
    <property type="term" value="C:nucleus"/>
    <property type="evidence" value="ECO:0007669"/>
    <property type="project" value="UniProtKB-SubCell"/>
</dbReference>
<dbReference type="Gramene" id="mRNA:HanXRQr2_Chr12g0561501">
    <property type="protein sequence ID" value="mRNA:HanXRQr2_Chr12g0561501"/>
    <property type="gene ID" value="HanXRQr2_Chr12g0561501"/>
</dbReference>
<evidence type="ECO:0000256" key="2">
    <source>
        <dbReference type="ARBA" id="ARBA00023015"/>
    </source>
</evidence>
<feature type="domain" description="TF-B3" evidence="6">
    <location>
        <begin position="20"/>
        <end position="98"/>
    </location>
</feature>
<feature type="domain" description="TF-B3" evidence="6">
    <location>
        <begin position="128"/>
        <end position="226"/>
    </location>
</feature>
<dbReference type="Proteomes" id="UP000215914">
    <property type="component" value="Unassembled WGS sequence"/>
</dbReference>
<dbReference type="InterPro" id="IPR003340">
    <property type="entry name" value="B3_DNA-bd"/>
</dbReference>
<name>A0A9K3HJQ0_HELAN</name>
<keyword evidence="3" id="KW-0238">DNA-binding</keyword>
<organism evidence="7 8">
    <name type="scientific">Helianthus annuus</name>
    <name type="common">Common sunflower</name>
    <dbReference type="NCBI Taxonomy" id="4232"/>
    <lineage>
        <taxon>Eukaryota</taxon>
        <taxon>Viridiplantae</taxon>
        <taxon>Streptophyta</taxon>
        <taxon>Embryophyta</taxon>
        <taxon>Tracheophyta</taxon>
        <taxon>Spermatophyta</taxon>
        <taxon>Magnoliopsida</taxon>
        <taxon>eudicotyledons</taxon>
        <taxon>Gunneridae</taxon>
        <taxon>Pentapetalae</taxon>
        <taxon>asterids</taxon>
        <taxon>campanulids</taxon>
        <taxon>Asterales</taxon>
        <taxon>Asteraceae</taxon>
        <taxon>Asteroideae</taxon>
        <taxon>Heliantheae alliance</taxon>
        <taxon>Heliantheae</taxon>
        <taxon>Helianthus</taxon>
    </lineage>
</organism>
<dbReference type="PANTHER" id="PTHR31920:SF122">
    <property type="entry name" value="B3 DOMAIN-CONTAINING PROTEIN REM23"/>
    <property type="match status" value="1"/>
</dbReference>
<proteinExistence type="predicted"/>